<dbReference type="InterPro" id="IPR004095">
    <property type="entry name" value="TGS"/>
</dbReference>
<dbReference type="InterPro" id="IPR002912">
    <property type="entry name" value="ACT_dom"/>
</dbReference>
<gene>
    <name evidence="3" type="ORF">H9816_01755</name>
</gene>
<dbReference type="SMART" id="SM00954">
    <property type="entry name" value="RelA_SpoT"/>
    <property type="match status" value="1"/>
</dbReference>
<dbReference type="InterPro" id="IPR033655">
    <property type="entry name" value="TGS_RelA/SpoT"/>
</dbReference>
<dbReference type="InterPro" id="IPR004811">
    <property type="entry name" value="RelA/Spo_fam"/>
</dbReference>
<dbReference type="AlphaFoldDB" id="A0A9D2DCX5"/>
<comment type="similarity">
    <text evidence="1">Belongs to the relA/spoT family.</text>
</comment>
<dbReference type="SUPFAM" id="SSF81271">
    <property type="entry name" value="TGS-like"/>
    <property type="match status" value="1"/>
</dbReference>
<evidence type="ECO:0000313" key="4">
    <source>
        <dbReference type="Proteomes" id="UP000824014"/>
    </source>
</evidence>
<dbReference type="InterPro" id="IPR043519">
    <property type="entry name" value="NT_sf"/>
</dbReference>
<dbReference type="SUPFAM" id="SSF109604">
    <property type="entry name" value="HD-domain/PDEase-like"/>
    <property type="match status" value="1"/>
</dbReference>
<dbReference type="InterPro" id="IPR007685">
    <property type="entry name" value="RelA_SpoT"/>
</dbReference>
<dbReference type="PROSITE" id="PS51880">
    <property type="entry name" value="TGS"/>
    <property type="match status" value="1"/>
</dbReference>
<reference evidence="3" key="2">
    <citation type="submission" date="2021-04" db="EMBL/GenBank/DDBJ databases">
        <authorList>
            <person name="Gilroy R."/>
        </authorList>
    </citation>
    <scope>NUCLEOTIDE SEQUENCE</scope>
    <source>
        <strain evidence="3">ChiHjej11B10-19426</strain>
    </source>
</reference>
<evidence type="ECO:0000259" key="2">
    <source>
        <dbReference type="PROSITE" id="PS51880"/>
    </source>
</evidence>
<dbReference type="GO" id="GO:0015969">
    <property type="term" value="P:guanosine tetraphosphate metabolic process"/>
    <property type="evidence" value="ECO:0007669"/>
    <property type="project" value="InterPro"/>
</dbReference>
<dbReference type="InterPro" id="IPR012676">
    <property type="entry name" value="TGS-like"/>
</dbReference>
<dbReference type="Pfam" id="PF13291">
    <property type="entry name" value="ACT_4"/>
    <property type="match status" value="1"/>
</dbReference>
<protein>
    <submittedName>
        <fullName evidence="3">RelA/SpoT family protein</fullName>
    </submittedName>
</protein>
<name>A0A9D2DCX5_9BACT</name>
<dbReference type="SUPFAM" id="SSF81301">
    <property type="entry name" value="Nucleotidyltransferase"/>
    <property type="match status" value="1"/>
</dbReference>
<feature type="domain" description="TGS" evidence="2">
    <location>
        <begin position="392"/>
        <end position="453"/>
    </location>
</feature>
<dbReference type="CDD" id="cd05399">
    <property type="entry name" value="NT_Rel-Spo_like"/>
    <property type="match status" value="1"/>
</dbReference>
<dbReference type="Pfam" id="PF13328">
    <property type="entry name" value="HD_4"/>
    <property type="match status" value="1"/>
</dbReference>
<dbReference type="Gene3D" id="3.10.20.30">
    <property type="match status" value="1"/>
</dbReference>
<dbReference type="Gene3D" id="3.30.70.260">
    <property type="match status" value="1"/>
</dbReference>
<dbReference type="InterPro" id="IPR012675">
    <property type="entry name" value="Beta-grasp_dom_sf"/>
</dbReference>
<dbReference type="Pfam" id="PF02824">
    <property type="entry name" value="TGS"/>
    <property type="match status" value="1"/>
</dbReference>
<comment type="function">
    <text evidence="1">In eubacteria ppGpp (guanosine 3'-diphosphate 5'-diphosphate) is a mediator of the stringent response that coordinates a variety of cellular activities in response to changes in nutritional abundance.</text>
</comment>
<organism evidence="3 4">
    <name type="scientific">Candidatus Tidjanibacter faecipullorum</name>
    <dbReference type="NCBI Taxonomy" id="2838766"/>
    <lineage>
        <taxon>Bacteria</taxon>
        <taxon>Pseudomonadati</taxon>
        <taxon>Bacteroidota</taxon>
        <taxon>Bacteroidia</taxon>
        <taxon>Bacteroidales</taxon>
        <taxon>Rikenellaceae</taxon>
        <taxon>Tidjanibacter</taxon>
    </lineage>
</organism>
<reference evidence="3" key="1">
    <citation type="journal article" date="2021" name="PeerJ">
        <title>Extensive microbial diversity within the chicken gut microbiome revealed by metagenomics and culture.</title>
        <authorList>
            <person name="Gilroy R."/>
            <person name="Ravi A."/>
            <person name="Getino M."/>
            <person name="Pursley I."/>
            <person name="Horton D.L."/>
            <person name="Alikhan N.F."/>
            <person name="Baker D."/>
            <person name="Gharbi K."/>
            <person name="Hall N."/>
            <person name="Watson M."/>
            <person name="Adriaenssens E.M."/>
            <person name="Foster-Nyarko E."/>
            <person name="Jarju S."/>
            <person name="Secka A."/>
            <person name="Antonio M."/>
            <person name="Oren A."/>
            <person name="Chaudhuri R.R."/>
            <person name="La Ragione R."/>
            <person name="Hildebrand F."/>
            <person name="Pallen M.J."/>
        </authorList>
    </citation>
    <scope>NUCLEOTIDE SEQUENCE</scope>
    <source>
        <strain evidence="3">ChiHjej11B10-19426</strain>
    </source>
</reference>
<proteinExistence type="inferred from homology"/>
<dbReference type="NCBIfam" id="TIGR00691">
    <property type="entry name" value="spoT_relA"/>
    <property type="match status" value="1"/>
</dbReference>
<dbReference type="Gene3D" id="3.30.460.10">
    <property type="entry name" value="Beta Polymerase, domain 2"/>
    <property type="match status" value="1"/>
</dbReference>
<dbReference type="Proteomes" id="UP000824014">
    <property type="component" value="Unassembled WGS sequence"/>
</dbReference>
<dbReference type="EMBL" id="DXCC01000004">
    <property type="protein sequence ID" value="HIZ14628.1"/>
    <property type="molecule type" value="Genomic_DNA"/>
</dbReference>
<dbReference type="PANTHER" id="PTHR21262:SF31">
    <property type="entry name" value="GTP PYROPHOSPHOKINASE"/>
    <property type="match status" value="1"/>
</dbReference>
<comment type="caution">
    <text evidence="3">The sequence shown here is derived from an EMBL/GenBank/DDBJ whole genome shotgun (WGS) entry which is preliminary data.</text>
</comment>
<dbReference type="FunFam" id="3.10.20.30:FF:000002">
    <property type="entry name" value="GTP pyrophosphokinase (RelA/SpoT)"/>
    <property type="match status" value="1"/>
</dbReference>
<evidence type="ECO:0000313" key="3">
    <source>
        <dbReference type="EMBL" id="HIZ14628.1"/>
    </source>
</evidence>
<dbReference type="Pfam" id="PF04607">
    <property type="entry name" value="RelA_SpoT"/>
    <property type="match status" value="1"/>
</dbReference>
<accession>A0A9D2DCX5</accession>
<dbReference type="PANTHER" id="PTHR21262">
    <property type="entry name" value="GUANOSINE-3',5'-BIS DIPHOSPHATE 3'-PYROPHOSPHOHYDROLASE"/>
    <property type="match status" value="1"/>
</dbReference>
<dbReference type="CDD" id="cd01668">
    <property type="entry name" value="TGS_RSH"/>
    <property type="match status" value="1"/>
</dbReference>
<sequence length="726" mass="82190">METTDNARYDDFFTLVAQSFNPDSQAAIRRAFERARTALAGMTRYDGTPLFDHSVRTARIVISEIGLGRNSTISTLLHDVARLGLIDEEEIARDYGPIPVSILEGMNLISKVHTKVSMQQADNFRDLIVSYATDPRIILIKLADRLEVMRSLAMFPKEKQLKKSWESMNLYAQIAHKLGLYSIKSELEDIALSYLEPQDYAYISRRLAESASSRDRFIADFTAPIEEKLKAQGIKYHIKGRTKSIYSIWRKMKRTGVSFDEVYDIFAIRIIADCPPENEKQLCWNIYSIVTDFYTPNPERMRDWISIPKSNGYESLHTTVVTKEGRWVEIQIRTERMDEVAERGIAAHWRYKGVHGGASRNEEWLARLRDIMEETTNKTQIANRIDTNASQDEIFVFTPTGDLRKLPQGATVLDFAFGIHSEVGATCTGARIGGRNVPLKEKLHNGDIVTVLTAKAQKPKPDWLGYVSTPKARNKIRSLLREEEAKAAHLGREELERKLRNWRLNVPIDDAVAVLIRYYKLHTGTELYAAIAKGEIDIADTKELIARHLSGELFEPKTRPASTAAKSHAERSEDALVIDETIRGIDYKLAKCCNPIFGDDIFAFTTVSSGITIHRSDCPNALRLKEMYPYRVLEARWRDDSRPGTFLASIRLVAEDVTGIVNRITETITGELKINIRSMNLSPMREGRIGGVINIEVTNTSIIDMVAANLMKIKGVEKAYRITGQV</sequence>
<dbReference type="GO" id="GO:0005886">
    <property type="term" value="C:plasma membrane"/>
    <property type="evidence" value="ECO:0007669"/>
    <property type="project" value="TreeGrafter"/>
</dbReference>
<dbReference type="Gene3D" id="1.10.3210.10">
    <property type="entry name" value="Hypothetical protein af1432"/>
    <property type="match status" value="1"/>
</dbReference>
<dbReference type="InterPro" id="IPR045865">
    <property type="entry name" value="ACT-like_dom_sf"/>
</dbReference>
<dbReference type="SUPFAM" id="SSF55021">
    <property type="entry name" value="ACT-like"/>
    <property type="match status" value="1"/>
</dbReference>
<evidence type="ECO:0000256" key="1">
    <source>
        <dbReference type="RuleBase" id="RU003847"/>
    </source>
</evidence>